<dbReference type="SUPFAM" id="SSF56349">
    <property type="entry name" value="DNA breaking-rejoining enzymes"/>
    <property type="match status" value="1"/>
</dbReference>
<dbReference type="InterPro" id="IPR025166">
    <property type="entry name" value="Integrase_DNA_bind_dom"/>
</dbReference>
<dbReference type="Gene3D" id="1.10.150.130">
    <property type="match status" value="1"/>
</dbReference>
<evidence type="ECO:0000256" key="4">
    <source>
        <dbReference type="ARBA" id="ARBA00023172"/>
    </source>
</evidence>
<dbReference type="InterPro" id="IPR050808">
    <property type="entry name" value="Phage_Integrase"/>
</dbReference>
<accession>A0ABV2PYR3</accession>
<organism evidence="8 9">
    <name type="scientific">Rhodanobacter soli</name>
    <dbReference type="NCBI Taxonomy" id="590609"/>
    <lineage>
        <taxon>Bacteria</taxon>
        <taxon>Pseudomonadati</taxon>
        <taxon>Pseudomonadota</taxon>
        <taxon>Gammaproteobacteria</taxon>
        <taxon>Lysobacterales</taxon>
        <taxon>Rhodanobacteraceae</taxon>
        <taxon>Rhodanobacter</taxon>
    </lineage>
</organism>
<keyword evidence="4" id="KW-0233">DNA recombination</keyword>
<dbReference type="Gene3D" id="3.30.160.390">
    <property type="entry name" value="Integrase, DNA-binding domain"/>
    <property type="match status" value="1"/>
</dbReference>
<evidence type="ECO:0000313" key="9">
    <source>
        <dbReference type="Proteomes" id="UP001549251"/>
    </source>
</evidence>
<protein>
    <submittedName>
        <fullName evidence="8">Integrase</fullName>
    </submittedName>
</protein>
<evidence type="ECO:0000259" key="6">
    <source>
        <dbReference type="PROSITE" id="PS51898"/>
    </source>
</evidence>
<sequence>MLTDTAIRKTKPATRPLKLTDGGGMYLLLKPDGARYWRMNYRHGGKQKTLALGVYPTVTLADARQRREDARRLLANGTDPGEARAAAKVAQAVAAALTLDTFEAVALAWLKKREASGDTAATTIAKDRWRLETYLFPTIGSRPISEVTPKELREVLRPIEDSGKAETASRTKITAGQVFRWAVLEGKAEIDPTAPLRGLFTTPTPTHRAALTDPVRIGGLLRAIDGYTGRLTTLTALKLAPLVFVRPGELRKAEWSEFDLDGAIWRIPAPRMKMKAAHLVPLSTQAVEVLRDLHPLTGDGTLVFPAIGKTGRPMSENTVNQALRRMGYDKADMTGHGFRSMAATRLNEMGWNADAIERQLAHAESNKVRAAYTYAAQYLDERTRMMQAWADYLDGLRSGAKVVAFKRKA</sequence>
<comment type="similarity">
    <text evidence="1">Belongs to the 'phage' integrase family.</text>
</comment>
<feature type="domain" description="Core-binding (CB)" evidence="7">
    <location>
        <begin position="100"/>
        <end position="183"/>
    </location>
</feature>
<dbReference type="PANTHER" id="PTHR30629">
    <property type="entry name" value="PROPHAGE INTEGRASE"/>
    <property type="match status" value="1"/>
</dbReference>
<evidence type="ECO:0000256" key="3">
    <source>
        <dbReference type="ARBA" id="ARBA00023125"/>
    </source>
</evidence>
<dbReference type="Pfam" id="PF00589">
    <property type="entry name" value="Phage_integrase"/>
    <property type="match status" value="1"/>
</dbReference>
<dbReference type="InterPro" id="IPR044068">
    <property type="entry name" value="CB"/>
</dbReference>
<gene>
    <name evidence="8" type="ORF">ABIE04_002539</name>
</gene>
<comment type="caution">
    <text evidence="8">The sequence shown here is derived from an EMBL/GenBank/DDBJ whole genome shotgun (WGS) entry which is preliminary data.</text>
</comment>
<dbReference type="InterPro" id="IPR011010">
    <property type="entry name" value="DNA_brk_join_enz"/>
</dbReference>
<dbReference type="PROSITE" id="PS51900">
    <property type="entry name" value="CB"/>
    <property type="match status" value="1"/>
</dbReference>
<dbReference type="CDD" id="cd00801">
    <property type="entry name" value="INT_P4_C"/>
    <property type="match status" value="1"/>
</dbReference>
<evidence type="ECO:0000256" key="5">
    <source>
        <dbReference type="PROSITE-ProRule" id="PRU01248"/>
    </source>
</evidence>
<keyword evidence="9" id="KW-1185">Reference proteome</keyword>
<keyword evidence="2" id="KW-0229">DNA integration</keyword>
<dbReference type="PANTHER" id="PTHR30629:SF9">
    <property type="entry name" value="PROTEIN INTB-RELATED"/>
    <property type="match status" value="1"/>
</dbReference>
<dbReference type="Proteomes" id="UP001549251">
    <property type="component" value="Unassembled WGS sequence"/>
</dbReference>
<dbReference type="InterPro" id="IPR010998">
    <property type="entry name" value="Integrase_recombinase_N"/>
</dbReference>
<reference evidence="8 9" key="1">
    <citation type="submission" date="2024-06" db="EMBL/GenBank/DDBJ databases">
        <title>Sorghum-associated microbial communities from plants grown in Nebraska, USA.</title>
        <authorList>
            <person name="Schachtman D."/>
        </authorList>
    </citation>
    <scope>NUCLEOTIDE SEQUENCE [LARGE SCALE GENOMIC DNA]</scope>
    <source>
        <strain evidence="8 9">1757</strain>
    </source>
</reference>
<dbReference type="EMBL" id="JBEPSD010000002">
    <property type="protein sequence ID" value="MET4570178.1"/>
    <property type="molecule type" value="Genomic_DNA"/>
</dbReference>
<dbReference type="InterPro" id="IPR038488">
    <property type="entry name" value="Integrase_DNA-bd_sf"/>
</dbReference>
<evidence type="ECO:0000256" key="2">
    <source>
        <dbReference type="ARBA" id="ARBA00022908"/>
    </source>
</evidence>
<keyword evidence="3 5" id="KW-0238">DNA-binding</keyword>
<evidence type="ECO:0000259" key="7">
    <source>
        <dbReference type="PROSITE" id="PS51900"/>
    </source>
</evidence>
<dbReference type="InterPro" id="IPR053876">
    <property type="entry name" value="Phage_int_M"/>
</dbReference>
<dbReference type="Gene3D" id="1.10.443.10">
    <property type="entry name" value="Intergrase catalytic core"/>
    <property type="match status" value="1"/>
</dbReference>
<evidence type="ECO:0000313" key="8">
    <source>
        <dbReference type="EMBL" id="MET4570178.1"/>
    </source>
</evidence>
<dbReference type="PROSITE" id="PS51898">
    <property type="entry name" value="TYR_RECOMBINASE"/>
    <property type="match status" value="1"/>
</dbReference>
<dbReference type="RefSeq" id="WP_354550684.1">
    <property type="nucleotide sequence ID" value="NZ_JBEPSD010000002.1"/>
</dbReference>
<dbReference type="InterPro" id="IPR013762">
    <property type="entry name" value="Integrase-like_cat_sf"/>
</dbReference>
<evidence type="ECO:0000256" key="1">
    <source>
        <dbReference type="ARBA" id="ARBA00008857"/>
    </source>
</evidence>
<dbReference type="InterPro" id="IPR002104">
    <property type="entry name" value="Integrase_catalytic"/>
</dbReference>
<proteinExistence type="inferred from homology"/>
<name>A0ABV2PYR3_9GAMM</name>
<dbReference type="Pfam" id="PF22022">
    <property type="entry name" value="Phage_int_M"/>
    <property type="match status" value="1"/>
</dbReference>
<feature type="domain" description="Tyr recombinase" evidence="6">
    <location>
        <begin position="206"/>
        <end position="386"/>
    </location>
</feature>
<dbReference type="Pfam" id="PF13356">
    <property type="entry name" value="Arm-DNA-bind_3"/>
    <property type="match status" value="1"/>
</dbReference>